<feature type="signal peptide" evidence="1">
    <location>
        <begin position="1"/>
        <end position="20"/>
    </location>
</feature>
<sequence length="458" mass="49349">MMRYIAALLAFLVCTGPAHAQDVSFGLIPAPAEKYGSIPTAKVPFIGEQLPSQTDLSPHMPPPGDQGQQNSCVGWAVAYALKTYQEKFDQEWEFMNGPGSIDASRVFSPSFVYNQINGGQDNGALFAPAFNILRDQGAAPLSAMPYTPNPFTSIPESASEAALPFKIDGYRTVNFYNPDEVKAQLVKGFPVIIGAKTYQNFIDLPAGEVWRQPVGSFRGNHAMVVVGYNDERNAFKVINSWGRQWGSEGYGWIDYGIFSLVVNEAYIAVDLEGVEAKPVERVDLETPIDIWEAPELTASDATITIAPVCQSMICSTDQSFTHLTYLDGMTGALGMRLTGTVTVPEGVTGSAQIVVPLEFADGTKIQALLPQFALPSGQAAFGTPYLSLDGTGITVSWYAFIPYCAINVPRAINSGCAPPWPVPPGFPLIISNVVAKPTLFIDDFGVAEGPAQAIMLRL</sequence>
<reference evidence="3" key="1">
    <citation type="submission" date="2022-06" db="EMBL/GenBank/DDBJ databases">
        <title>Sphingomicrobium sedimins sp. nov., a marine bacterium isolated from tidal flat.</title>
        <authorList>
            <person name="Kim C.-H."/>
            <person name="Yoo Y."/>
            <person name="Kim J.-J."/>
        </authorList>
    </citation>
    <scope>NUCLEOTIDE SEQUENCE</scope>
    <source>
        <strain evidence="3">GRR-S6-50</strain>
    </source>
</reference>
<dbReference type="InterPro" id="IPR038765">
    <property type="entry name" value="Papain-like_cys_pep_sf"/>
</dbReference>
<gene>
    <name evidence="3" type="ORF">NDO55_11545</name>
</gene>
<evidence type="ECO:0000256" key="1">
    <source>
        <dbReference type="SAM" id="SignalP"/>
    </source>
</evidence>
<dbReference type="AlphaFoldDB" id="A0A9X2EI32"/>
<dbReference type="Gene3D" id="3.90.70.10">
    <property type="entry name" value="Cysteine proteinases"/>
    <property type="match status" value="1"/>
</dbReference>
<evidence type="ECO:0000259" key="2">
    <source>
        <dbReference type="SMART" id="SM00645"/>
    </source>
</evidence>
<dbReference type="RefSeq" id="WP_252115348.1">
    <property type="nucleotide sequence ID" value="NZ_JAMSHT010000001.1"/>
</dbReference>
<comment type="caution">
    <text evidence="3">The sequence shown here is derived from an EMBL/GenBank/DDBJ whole genome shotgun (WGS) entry which is preliminary data.</text>
</comment>
<name>A0A9X2EI32_9SPHN</name>
<feature type="chain" id="PRO_5040930306" evidence="1">
    <location>
        <begin position="21"/>
        <end position="458"/>
    </location>
</feature>
<dbReference type="InterPro" id="IPR000668">
    <property type="entry name" value="Peptidase_C1A_C"/>
</dbReference>
<keyword evidence="1" id="KW-0732">Signal</keyword>
<accession>A0A9X2EI32</accession>
<protein>
    <submittedName>
        <fullName evidence="3">C1 family peptidase</fullName>
    </submittedName>
</protein>
<dbReference type="SUPFAM" id="SSF54001">
    <property type="entry name" value="Cysteine proteinases"/>
    <property type="match status" value="1"/>
</dbReference>
<feature type="domain" description="Peptidase C1A papain C-terminal" evidence="2">
    <location>
        <begin position="50"/>
        <end position="269"/>
    </location>
</feature>
<dbReference type="CDD" id="cd02619">
    <property type="entry name" value="Peptidase_C1"/>
    <property type="match status" value="1"/>
</dbReference>
<dbReference type="PROSITE" id="PS00639">
    <property type="entry name" value="THIOL_PROTEASE_HIS"/>
    <property type="match status" value="1"/>
</dbReference>
<dbReference type="Proteomes" id="UP001155128">
    <property type="component" value="Unassembled WGS sequence"/>
</dbReference>
<evidence type="ECO:0000313" key="3">
    <source>
        <dbReference type="EMBL" id="MCM8558453.1"/>
    </source>
</evidence>
<dbReference type="SMART" id="SM00645">
    <property type="entry name" value="Pept_C1"/>
    <property type="match status" value="1"/>
</dbReference>
<dbReference type="Pfam" id="PF00112">
    <property type="entry name" value="Peptidase_C1"/>
    <property type="match status" value="1"/>
</dbReference>
<organism evidence="3 4">
    <name type="scientific">Sphingomicrobium sediminis</name>
    <dbReference type="NCBI Taxonomy" id="2950949"/>
    <lineage>
        <taxon>Bacteria</taxon>
        <taxon>Pseudomonadati</taxon>
        <taxon>Pseudomonadota</taxon>
        <taxon>Alphaproteobacteria</taxon>
        <taxon>Sphingomonadales</taxon>
        <taxon>Sphingomonadaceae</taxon>
        <taxon>Sphingomicrobium</taxon>
    </lineage>
</organism>
<evidence type="ECO:0000313" key="4">
    <source>
        <dbReference type="Proteomes" id="UP001155128"/>
    </source>
</evidence>
<keyword evidence="4" id="KW-1185">Reference proteome</keyword>
<dbReference type="GO" id="GO:0008234">
    <property type="term" value="F:cysteine-type peptidase activity"/>
    <property type="evidence" value="ECO:0007669"/>
    <property type="project" value="InterPro"/>
</dbReference>
<dbReference type="InterPro" id="IPR025660">
    <property type="entry name" value="Pept_his_AS"/>
</dbReference>
<proteinExistence type="predicted"/>
<dbReference type="GO" id="GO:0006508">
    <property type="term" value="P:proteolysis"/>
    <property type="evidence" value="ECO:0007669"/>
    <property type="project" value="InterPro"/>
</dbReference>
<dbReference type="EMBL" id="JAMSHT010000001">
    <property type="protein sequence ID" value="MCM8558453.1"/>
    <property type="molecule type" value="Genomic_DNA"/>
</dbReference>